<gene>
    <name evidence="1" type="ORF">CKAN_00149500</name>
</gene>
<evidence type="ECO:0000313" key="2">
    <source>
        <dbReference type="Proteomes" id="UP000283530"/>
    </source>
</evidence>
<dbReference type="EMBL" id="QPKB01000001">
    <property type="protein sequence ID" value="RWR73235.1"/>
    <property type="molecule type" value="Genomic_DNA"/>
</dbReference>
<organism evidence="1 2">
    <name type="scientific">Cinnamomum micranthum f. kanehirae</name>
    <dbReference type="NCBI Taxonomy" id="337451"/>
    <lineage>
        <taxon>Eukaryota</taxon>
        <taxon>Viridiplantae</taxon>
        <taxon>Streptophyta</taxon>
        <taxon>Embryophyta</taxon>
        <taxon>Tracheophyta</taxon>
        <taxon>Spermatophyta</taxon>
        <taxon>Magnoliopsida</taxon>
        <taxon>Magnoliidae</taxon>
        <taxon>Laurales</taxon>
        <taxon>Lauraceae</taxon>
        <taxon>Cinnamomum</taxon>
    </lineage>
</organism>
<sequence>MRLEEHTYKRVLVNLLATNSLRDILVECSVDLILLGSKRMGVGWNIILKKMHRFVCVVIYLGLISQSEQAKIEHWTRLNASIDCIRFLMRQGIAFRGHDELKIQENCFTGSMEKQTELRSMKNAEKKNLEKSNLEISSPTVHTKLHTGGLSYEYEALFKHDNKVEVR</sequence>
<protein>
    <submittedName>
        <fullName evidence="1">Zinc finger MYM-type protein 1-like protein</fullName>
    </submittedName>
</protein>
<dbReference type="OrthoDB" id="1092014at2759"/>
<dbReference type="AlphaFoldDB" id="A0A443N3Z2"/>
<accession>A0A443N3Z2</accession>
<comment type="caution">
    <text evidence="1">The sequence shown here is derived from an EMBL/GenBank/DDBJ whole genome shotgun (WGS) entry which is preliminary data.</text>
</comment>
<reference evidence="1 2" key="1">
    <citation type="journal article" date="2019" name="Nat. Plants">
        <title>Stout camphor tree genome fills gaps in understanding of flowering plant genome evolution.</title>
        <authorList>
            <person name="Chaw S.M."/>
            <person name="Liu Y.C."/>
            <person name="Wu Y.W."/>
            <person name="Wang H.Y."/>
            <person name="Lin C.I."/>
            <person name="Wu C.S."/>
            <person name="Ke H.M."/>
            <person name="Chang L.Y."/>
            <person name="Hsu C.Y."/>
            <person name="Yang H.T."/>
            <person name="Sudianto E."/>
            <person name="Hsu M.H."/>
            <person name="Wu K.P."/>
            <person name="Wang L.N."/>
            <person name="Leebens-Mack J.H."/>
            <person name="Tsai I.J."/>
        </authorList>
    </citation>
    <scope>NUCLEOTIDE SEQUENCE [LARGE SCALE GENOMIC DNA]</scope>
    <source>
        <strain evidence="2">cv. Chaw 1501</strain>
        <tissue evidence="1">Young leaves</tissue>
    </source>
</reference>
<dbReference type="STRING" id="337451.A0A443N3Z2"/>
<name>A0A443N3Z2_9MAGN</name>
<evidence type="ECO:0000313" key="1">
    <source>
        <dbReference type="EMBL" id="RWR73235.1"/>
    </source>
</evidence>
<proteinExistence type="predicted"/>
<dbReference type="Proteomes" id="UP000283530">
    <property type="component" value="Unassembled WGS sequence"/>
</dbReference>
<keyword evidence="2" id="KW-1185">Reference proteome</keyword>